<keyword evidence="6" id="KW-0106">Calcium</keyword>
<comment type="subcellular location">
    <subcellularLocation>
        <location evidence="1">Cell membrane</location>
    </subcellularLocation>
</comment>
<dbReference type="InterPro" id="IPR002126">
    <property type="entry name" value="Cadherin-like_dom"/>
</dbReference>
<keyword evidence="3" id="KW-0130">Cell adhesion</keyword>
<evidence type="ECO:0000259" key="7">
    <source>
        <dbReference type="PROSITE" id="PS50268"/>
    </source>
</evidence>
<evidence type="ECO:0000313" key="9">
    <source>
        <dbReference type="Proteomes" id="UP001228049"/>
    </source>
</evidence>
<name>A0AAD9BRK5_DISEL</name>
<dbReference type="PROSITE" id="PS50268">
    <property type="entry name" value="CADHERIN_2"/>
    <property type="match status" value="1"/>
</dbReference>
<dbReference type="InterPro" id="IPR015919">
    <property type="entry name" value="Cadherin-like_sf"/>
</dbReference>
<dbReference type="GO" id="GO:0005509">
    <property type="term" value="F:calcium ion binding"/>
    <property type="evidence" value="ECO:0007669"/>
    <property type="project" value="UniProtKB-UniRule"/>
</dbReference>
<evidence type="ECO:0000256" key="2">
    <source>
        <dbReference type="ARBA" id="ARBA00022475"/>
    </source>
</evidence>
<evidence type="ECO:0000256" key="1">
    <source>
        <dbReference type="ARBA" id="ARBA00004236"/>
    </source>
</evidence>
<dbReference type="Proteomes" id="UP001228049">
    <property type="component" value="Unassembled WGS sequence"/>
</dbReference>
<keyword evidence="5" id="KW-0325">Glycoprotein</keyword>
<dbReference type="InterPro" id="IPR014868">
    <property type="entry name" value="Cadherin_pro_dom"/>
</dbReference>
<keyword evidence="4" id="KW-0472">Membrane</keyword>
<organism evidence="8 9">
    <name type="scientific">Dissostichus eleginoides</name>
    <name type="common">Patagonian toothfish</name>
    <name type="synonym">Dissostichus amissus</name>
    <dbReference type="NCBI Taxonomy" id="100907"/>
    <lineage>
        <taxon>Eukaryota</taxon>
        <taxon>Metazoa</taxon>
        <taxon>Chordata</taxon>
        <taxon>Craniata</taxon>
        <taxon>Vertebrata</taxon>
        <taxon>Euteleostomi</taxon>
        <taxon>Actinopterygii</taxon>
        <taxon>Neopterygii</taxon>
        <taxon>Teleostei</taxon>
        <taxon>Neoteleostei</taxon>
        <taxon>Acanthomorphata</taxon>
        <taxon>Eupercaria</taxon>
        <taxon>Perciformes</taxon>
        <taxon>Notothenioidei</taxon>
        <taxon>Nototheniidae</taxon>
        <taxon>Dissostichus</taxon>
    </lineage>
</organism>
<dbReference type="EMBL" id="JASDAP010000018">
    <property type="protein sequence ID" value="KAK1887611.1"/>
    <property type="molecule type" value="Genomic_DNA"/>
</dbReference>
<feature type="domain" description="Cadherin" evidence="7">
    <location>
        <begin position="216"/>
        <end position="255"/>
    </location>
</feature>
<evidence type="ECO:0000256" key="3">
    <source>
        <dbReference type="ARBA" id="ARBA00022889"/>
    </source>
</evidence>
<keyword evidence="2" id="KW-1003">Cell membrane</keyword>
<dbReference type="GO" id="GO:0005886">
    <property type="term" value="C:plasma membrane"/>
    <property type="evidence" value="ECO:0007669"/>
    <property type="project" value="UniProtKB-SubCell"/>
</dbReference>
<accession>A0AAD9BRK5</accession>
<keyword evidence="9" id="KW-1185">Reference proteome</keyword>
<dbReference type="AlphaFoldDB" id="A0AAD9BRK5"/>
<evidence type="ECO:0000256" key="6">
    <source>
        <dbReference type="PROSITE-ProRule" id="PRU00043"/>
    </source>
</evidence>
<proteinExistence type="predicted"/>
<reference evidence="8" key="1">
    <citation type="submission" date="2023-04" db="EMBL/GenBank/DDBJ databases">
        <title>Chromosome-level genome of Chaenocephalus aceratus.</title>
        <authorList>
            <person name="Park H."/>
        </authorList>
    </citation>
    <scope>NUCLEOTIDE SEQUENCE</scope>
    <source>
        <strain evidence="8">DE</strain>
        <tissue evidence="8">Muscle</tissue>
    </source>
</reference>
<protein>
    <submittedName>
        <fullName evidence="8">Cadherin-13</fullName>
    </submittedName>
</protein>
<dbReference type="CDD" id="cd11304">
    <property type="entry name" value="Cadherin_repeat"/>
    <property type="match status" value="1"/>
</dbReference>
<evidence type="ECO:0000256" key="5">
    <source>
        <dbReference type="ARBA" id="ARBA00023180"/>
    </source>
</evidence>
<dbReference type="GO" id="GO:0007156">
    <property type="term" value="P:homophilic cell adhesion via plasma membrane adhesion molecules"/>
    <property type="evidence" value="ECO:0007669"/>
    <property type="project" value="InterPro"/>
</dbReference>
<dbReference type="SUPFAM" id="SSF49313">
    <property type="entry name" value="Cadherin-like"/>
    <property type="match status" value="2"/>
</dbReference>
<feature type="non-terminal residue" evidence="8">
    <location>
        <position position="1"/>
    </location>
</feature>
<dbReference type="Gene3D" id="2.60.40.60">
    <property type="entry name" value="Cadherins"/>
    <property type="match status" value="2"/>
</dbReference>
<evidence type="ECO:0000313" key="8">
    <source>
        <dbReference type="EMBL" id="KAK1887611.1"/>
    </source>
</evidence>
<sequence length="255" mass="28161">MCTHPSKNTQKPLPSCSVTAGSFTGGRVEFDDCAGNEDVKFEVSDPNFHVNEDLYLVPQRDVLYSRPILSVHGLSAHADDVAQVDVTGLPVQSPHTLRDILGVGNMVPSRSKRSLLVPPMIITENQRAPFPRVIGKEDQKVPFLLFLPVFFHNVNHARLWRMFTGVSRATQSFMSARLVMRADGKRSALVFSSPPTIEFDAEPSVISTEKLGNHIFRLTGPGADQDPRGLFTIDIDTGDVSVSRSLDREAIDSYE</sequence>
<dbReference type="Pfam" id="PF08758">
    <property type="entry name" value="Cadherin_pro"/>
    <property type="match status" value="1"/>
</dbReference>
<comment type="caution">
    <text evidence="8">The sequence shown here is derived from an EMBL/GenBank/DDBJ whole genome shotgun (WGS) entry which is preliminary data.</text>
</comment>
<gene>
    <name evidence="8" type="ORF">KUDE01_028399</name>
</gene>
<evidence type="ECO:0000256" key="4">
    <source>
        <dbReference type="ARBA" id="ARBA00023136"/>
    </source>
</evidence>